<organism evidence="1 2">
    <name type="scientific">Eshraghiella crossota DSM 2876</name>
    <dbReference type="NCBI Taxonomy" id="511680"/>
    <lineage>
        <taxon>Bacteria</taxon>
        <taxon>Bacillati</taxon>
        <taxon>Bacillota</taxon>
        <taxon>Clostridia</taxon>
        <taxon>Lachnospirales</taxon>
        <taxon>Lachnospiraceae</taxon>
        <taxon>Eshraghiella</taxon>
    </lineage>
</organism>
<sequence>MYILNLEDNVFKHHDICRAIERGSFENLKIDCVGNLTDGLSKIEGAIRKGKPYDLIITDMWYPEKSGEADNNSGEILIKEVRERGWDVPIILCSSVNYCYPGILGSIHYSEKEDWETELVRLIRKL</sequence>
<evidence type="ECO:0000313" key="1">
    <source>
        <dbReference type="EMBL" id="EFF67656.1"/>
    </source>
</evidence>
<dbReference type="eggNOG" id="ENOG50323GS">
    <property type="taxonomic scope" value="Bacteria"/>
</dbReference>
<keyword evidence="2" id="KW-1185">Reference proteome</keyword>
<dbReference type="GeneID" id="98917660"/>
<dbReference type="AlphaFoldDB" id="D4S299"/>
<dbReference type="Proteomes" id="UP000006238">
    <property type="component" value="Unassembled WGS sequence"/>
</dbReference>
<name>D4S299_9FIRM</name>
<dbReference type="InterPro" id="IPR011006">
    <property type="entry name" value="CheY-like_superfamily"/>
</dbReference>
<dbReference type="SUPFAM" id="SSF52172">
    <property type="entry name" value="CheY-like"/>
    <property type="match status" value="1"/>
</dbReference>
<evidence type="ECO:0008006" key="3">
    <source>
        <dbReference type="Google" id="ProtNLM"/>
    </source>
</evidence>
<dbReference type="EMBL" id="ABWN01000037">
    <property type="protein sequence ID" value="EFF67656.1"/>
    <property type="molecule type" value="Genomic_DNA"/>
</dbReference>
<dbReference type="STRING" id="45851.BHV86_04270"/>
<dbReference type="HOGENOM" id="CLU_1967240_0_0_9"/>
<proteinExistence type="predicted"/>
<gene>
    <name evidence="1" type="ORF">BUTYVIB_02221</name>
</gene>
<dbReference type="Gene3D" id="3.40.50.2300">
    <property type="match status" value="1"/>
</dbReference>
<comment type="caution">
    <text evidence="1">The sequence shown here is derived from an EMBL/GenBank/DDBJ whole genome shotgun (WGS) entry which is preliminary data.</text>
</comment>
<evidence type="ECO:0000313" key="2">
    <source>
        <dbReference type="Proteomes" id="UP000006238"/>
    </source>
</evidence>
<reference evidence="1 2" key="1">
    <citation type="submission" date="2010-02" db="EMBL/GenBank/DDBJ databases">
        <authorList>
            <person name="Weinstock G."/>
            <person name="Sodergren E."/>
            <person name="Clifton S."/>
            <person name="Fulton L."/>
            <person name="Fulton B."/>
            <person name="Courtney L."/>
            <person name="Fronick C."/>
            <person name="Harrison M."/>
            <person name="Strong C."/>
            <person name="Farmer C."/>
            <person name="Delahaunty K."/>
            <person name="Markovic C."/>
            <person name="Hall O."/>
            <person name="Minx P."/>
            <person name="Tomlinson C."/>
            <person name="Mitreva M."/>
            <person name="Nelson J."/>
            <person name="Hou S."/>
            <person name="Wollam A."/>
            <person name="Pepin K.H."/>
            <person name="Johnson M."/>
            <person name="Bhonagiri V."/>
            <person name="Zhang X."/>
            <person name="Suruliraj S."/>
            <person name="Warren W."/>
            <person name="Chinwalla A."/>
            <person name="Mardis E.R."/>
            <person name="Wilson R.K."/>
        </authorList>
    </citation>
    <scope>NUCLEOTIDE SEQUENCE [LARGE SCALE GENOMIC DNA]</scope>
    <source>
        <strain evidence="1 2">DSM 2876</strain>
    </source>
</reference>
<accession>D4S299</accession>
<protein>
    <recommendedName>
        <fullName evidence="3">Stage 0 sporulation protein A homolog</fullName>
    </recommendedName>
</protein>
<dbReference type="RefSeq" id="WP_005604266.1">
    <property type="nucleotide sequence ID" value="NZ_GG663524.1"/>
</dbReference>